<dbReference type="AlphaFoldDB" id="A8NBE5"/>
<feature type="chain" id="PRO_5002727180" evidence="1">
    <location>
        <begin position="23"/>
        <end position="283"/>
    </location>
</feature>
<name>A8NBE5_COPC7</name>
<accession>A8NBE5</accession>
<dbReference type="KEGG" id="cci:CC1G_10726"/>
<comment type="caution">
    <text evidence="2">The sequence shown here is derived from an EMBL/GenBank/DDBJ whole genome shotgun (WGS) entry which is preliminary data.</text>
</comment>
<dbReference type="OMA" id="SDISAMC"/>
<keyword evidence="1" id="KW-0732">Signal</keyword>
<dbReference type="RefSeq" id="XP_001832144.2">
    <property type="nucleotide sequence ID" value="XM_001832092.2"/>
</dbReference>
<dbReference type="VEuPathDB" id="FungiDB:CC1G_10726"/>
<reference evidence="2 3" key="1">
    <citation type="journal article" date="2010" name="Proc. Natl. Acad. Sci. U.S.A.">
        <title>Insights into evolution of multicellular fungi from the assembled chromosomes of the mushroom Coprinopsis cinerea (Coprinus cinereus).</title>
        <authorList>
            <person name="Stajich J.E."/>
            <person name="Wilke S.K."/>
            <person name="Ahren D."/>
            <person name="Au C.H."/>
            <person name="Birren B.W."/>
            <person name="Borodovsky M."/>
            <person name="Burns C."/>
            <person name="Canback B."/>
            <person name="Casselton L.A."/>
            <person name="Cheng C.K."/>
            <person name="Deng J."/>
            <person name="Dietrich F.S."/>
            <person name="Fargo D.C."/>
            <person name="Farman M.L."/>
            <person name="Gathman A.C."/>
            <person name="Goldberg J."/>
            <person name="Guigo R."/>
            <person name="Hoegger P.J."/>
            <person name="Hooker J.B."/>
            <person name="Huggins A."/>
            <person name="James T.Y."/>
            <person name="Kamada T."/>
            <person name="Kilaru S."/>
            <person name="Kodira C."/>
            <person name="Kues U."/>
            <person name="Kupfer D."/>
            <person name="Kwan H.S."/>
            <person name="Lomsadze A."/>
            <person name="Li W."/>
            <person name="Lilly W.W."/>
            <person name="Ma L.J."/>
            <person name="Mackey A.J."/>
            <person name="Manning G."/>
            <person name="Martin F."/>
            <person name="Muraguchi H."/>
            <person name="Natvig D.O."/>
            <person name="Palmerini H."/>
            <person name="Ramesh M.A."/>
            <person name="Rehmeyer C.J."/>
            <person name="Roe B.A."/>
            <person name="Shenoy N."/>
            <person name="Stanke M."/>
            <person name="Ter-Hovhannisyan V."/>
            <person name="Tunlid A."/>
            <person name="Velagapudi R."/>
            <person name="Vision T.J."/>
            <person name="Zeng Q."/>
            <person name="Zolan M.E."/>
            <person name="Pukkila P.J."/>
        </authorList>
    </citation>
    <scope>NUCLEOTIDE SEQUENCE [LARGE SCALE GENOMIC DNA]</scope>
    <source>
        <strain evidence="3">Okayama-7 / 130 / ATCC MYA-4618 / FGSC 9003</strain>
    </source>
</reference>
<dbReference type="Proteomes" id="UP000001861">
    <property type="component" value="Unassembled WGS sequence"/>
</dbReference>
<dbReference type="GeneID" id="6008629"/>
<gene>
    <name evidence="2" type="ORF">CC1G_10726</name>
</gene>
<protein>
    <submittedName>
        <fullName evidence="2">Uncharacterized protein</fullName>
    </submittedName>
</protein>
<dbReference type="HOGENOM" id="CLU_983581_0_0_1"/>
<evidence type="ECO:0000256" key="1">
    <source>
        <dbReference type="SAM" id="SignalP"/>
    </source>
</evidence>
<keyword evidence="3" id="KW-1185">Reference proteome</keyword>
<feature type="signal peptide" evidence="1">
    <location>
        <begin position="1"/>
        <end position="22"/>
    </location>
</feature>
<organism evidence="2 3">
    <name type="scientific">Coprinopsis cinerea (strain Okayama-7 / 130 / ATCC MYA-4618 / FGSC 9003)</name>
    <name type="common">Inky cap fungus</name>
    <name type="synonym">Hormographiella aspergillata</name>
    <dbReference type="NCBI Taxonomy" id="240176"/>
    <lineage>
        <taxon>Eukaryota</taxon>
        <taxon>Fungi</taxon>
        <taxon>Dikarya</taxon>
        <taxon>Basidiomycota</taxon>
        <taxon>Agaricomycotina</taxon>
        <taxon>Agaricomycetes</taxon>
        <taxon>Agaricomycetidae</taxon>
        <taxon>Agaricales</taxon>
        <taxon>Agaricineae</taxon>
        <taxon>Psathyrellaceae</taxon>
        <taxon>Coprinopsis</taxon>
    </lineage>
</organism>
<sequence>MFAKVQLLSFVTIAALANSALAGPIVISSVKAPTTCSSTNTITRTAGGFDPNCSVVVTVTQGPQPTCTRTSTITRTLLFNGEVTVVPRDVEPTFVTVLPTGGLSTRIDGTVSSTRATVTATRSNAPGPIVTVSPWPSSNPPIVTVSPWPVTSTRAASPPVVTTPTNPPIVTVTPTNHPVVTETLTNPPIVTINLTNPRVVSVTPTNPPLITVTPWPVQPQPQPTNDDSENCSVVVTVTQPGTASCPFTNTITQTLAQPTAPADPDCSVVVTVTERLPRPTTRA</sequence>
<dbReference type="STRING" id="240176.A8NBE5"/>
<dbReference type="EMBL" id="AACS02000009">
    <property type="protein sequence ID" value="EAU89699.2"/>
    <property type="molecule type" value="Genomic_DNA"/>
</dbReference>
<evidence type="ECO:0000313" key="3">
    <source>
        <dbReference type="Proteomes" id="UP000001861"/>
    </source>
</evidence>
<dbReference type="InParanoid" id="A8NBE5"/>
<proteinExistence type="predicted"/>
<evidence type="ECO:0000313" key="2">
    <source>
        <dbReference type="EMBL" id="EAU89699.2"/>
    </source>
</evidence>